<organism evidence="2 3">
    <name type="scientific">Thermomonospora echinospora</name>
    <dbReference type="NCBI Taxonomy" id="1992"/>
    <lineage>
        <taxon>Bacteria</taxon>
        <taxon>Bacillati</taxon>
        <taxon>Actinomycetota</taxon>
        <taxon>Actinomycetes</taxon>
        <taxon>Streptosporangiales</taxon>
        <taxon>Thermomonosporaceae</taxon>
        <taxon>Thermomonospora</taxon>
    </lineage>
</organism>
<dbReference type="EMBL" id="FNVO01000006">
    <property type="protein sequence ID" value="SEG56251.1"/>
    <property type="molecule type" value="Genomic_DNA"/>
</dbReference>
<protein>
    <submittedName>
        <fullName evidence="2">Uncharacterized protein</fullName>
    </submittedName>
</protein>
<feature type="compositionally biased region" description="Basic residues" evidence="1">
    <location>
        <begin position="153"/>
        <end position="166"/>
    </location>
</feature>
<dbReference type="AlphaFoldDB" id="A0A1H6B5X8"/>
<feature type="region of interest" description="Disordered" evidence="1">
    <location>
        <begin position="66"/>
        <end position="97"/>
    </location>
</feature>
<name>A0A1H6B5X8_9ACTN</name>
<dbReference type="Proteomes" id="UP000236723">
    <property type="component" value="Unassembled WGS sequence"/>
</dbReference>
<sequence length="290" mass="31550">MAAITAPRRGMRRLFPCIMPLEATRGSSFHLAVLCRQNGGVRHGIVFTFPSGVAWRDGPGRACALGPVPVRPPGSAGRSVRRGRRPPGGEPSSRVPSTTGLIRLFSVRGVAGLSRALEAIDGRVPAPAHDMSGRTSPGRYRRDAGRFRPSHQAGRRACPHRWRRARSPTGESSRQPNARRVGRRGGGGEPHRLAWCRSRRKPGNEAAGCGGRHGHAEPGHHHRTRSAYSQGDRNIRCTLTLPLPTANAVGYWRPARRQLIPITICCGSCSPAYAAAVRVRPDRTHRCSKR</sequence>
<gene>
    <name evidence="2" type="ORF">SAMN04489712_106298</name>
</gene>
<evidence type="ECO:0000313" key="2">
    <source>
        <dbReference type="EMBL" id="SEG56251.1"/>
    </source>
</evidence>
<evidence type="ECO:0000256" key="1">
    <source>
        <dbReference type="SAM" id="MobiDB-lite"/>
    </source>
</evidence>
<proteinExistence type="predicted"/>
<reference evidence="3" key="1">
    <citation type="submission" date="2016-10" db="EMBL/GenBank/DDBJ databases">
        <authorList>
            <person name="Varghese N."/>
            <person name="Submissions S."/>
        </authorList>
    </citation>
    <scope>NUCLEOTIDE SEQUENCE [LARGE SCALE GENOMIC DNA]</scope>
    <source>
        <strain evidence="3">DSM 43163</strain>
    </source>
</reference>
<accession>A0A1H6B5X8</accession>
<evidence type="ECO:0000313" key="3">
    <source>
        <dbReference type="Proteomes" id="UP000236723"/>
    </source>
</evidence>
<keyword evidence="3" id="KW-1185">Reference proteome</keyword>
<feature type="region of interest" description="Disordered" evidence="1">
    <location>
        <begin position="125"/>
        <end position="231"/>
    </location>
</feature>